<dbReference type="Pfam" id="PF07250">
    <property type="entry name" value="Glyoxal_oxid_N"/>
    <property type="match status" value="1"/>
</dbReference>
<feature type="signal peptide" evidence="3">
    <location>
        <begin position="1"/>
        <end position="22"/>
    </location>
</feature>
<dbReference type="Pfam" id="PF09118">
    <property type="entry name" value="GO-like_E_set"/>
    <property type="match status" value="1"/>
</dbReference>
<dbReference type="SUPFAM" id="SSF81296">
    <property type="entry name" value="E set domains"/>
    <property type="match status" value="1"/>
</dbReference>
<feature type="compositionally biased region" description="Polar residues" evidence="2">
    <location>
        <begin position="557"/>
        <end position="582"/>
    </location>
</feature>
<feature type="compositionally biased region" description="Acidic residues" evidence="2">
    <location>
        <begin position="616"/>
        <end position="625"/>
    </location>
</feature>
<evidence type="ECO:0000313" key="6">
    <source>
        <dbReference type="EMBL" id="PWN93331.1"/>
    </source>
</evidence>
<dbReference type="SUPFAM" id="SSF50965">
    <property type="entry name" value="Galactose oxidase, central domain"/>
    <property type="match status" value="1"/>
</dbReference>
<evidence type="ECO:0000259" key="5">
    <source>
        <dbReference type="Pfam" id="PF09118"/>
    </source>
</evidence>
<keyword evidence="1 3" id="KW-0732">Signal</keyword>
<reference evidence="6 7" key="1">
    <citation type="journal article" date="2018" name="Mol. Biol. Evol.">
        <title>Broad Genomic Sampling Reveals a Smut Pathogenic Ancestry of the Fungal Clade Ustilaginomycotina.</title>
        <authorList>
            <person name="Kijpornyongpan T."/>
            <person name="Mondo S.J."/>
            <person name="Barry K."/>
            <person name="Sandor L."/>
            <person name="Lee J."/>
            <person name="Lipzen A."/>
            <person name="Pangilinan J."/>
            <person name="LaButti K."/>
            <person name="Hainaut M."/>
            <person name="Henrissat B."/>
            <person name="Grigoriev I.V."/>
            <person name="Spatafora J.W."/>
            <person name="Aime M.C."/>
        </authorList>
    </citation>
    <scope>NUCLEOTIDE SEQUENCE [LARGE SCALE GENOMIC DNA]</scope>
    <source>
        <strain evidence="6 7">MCA 4198</strain>
    </source>
</reference>
<dbReference type="EMBL" id="KZ819634">
    <property type="protein sequence ID" value="PWN93331.1"/>
    <property type="molecule type" value="Genomic_DNA"/>
</dbReference>
<dbReference type="STRING" id="215250.A0A316YVX1"/>
<dbReference type="PANTHER" id="PTHR32208">
    <property type="entry name" value="SECRETED PROTEIN-RELATED"/>
    <property type="match status" value="1"/>
</dbReference>
<dbReference type="Proteomes" id="UP000245768">
    <property type="component" value="Unassembled WGS sequence"/>
</dbReference>
<dbReference type="InterPro" id="IPR011043">
    <property type="entry name" value="Gal_Oxase/kelch_b-propeller"/>
</dbReference>
<feature type="chain" id="PRO_5016366972" evidence="3">
    <location>
        <begin position="23"/>
        <end position="730"/>
    </location>
</feature>
<feature type="domain" description="Glyoxal oxidase N-terminal" evidence="4">
    <location>
        <begin position="68"/>
        <end position="450"/>
    </location>
</feature>
<dbReference type="CDD" id="cd02851">
    <property type="entry name" value="E_set_GO_C"/>
    <property type="match status" value="1"/>
</dbReference>
<evidence type="ECO:0000259" key="4">
    <source>
        <dbReference type="Pfam" id="PF07250"/>
    </source>
</evidence>
<dbReference type="PANTHER" id="PTHR32208:SF96">
    <property type="entry name" value="GLYOXAL OXIDASE"/>
    <property type="match status" value="1"/>
</dbReference>
<dbReference type="Gene3D" id="2.60.40.10">
    <property type="entry name" value="Immunoglobulins"/>
    <property type="match status" value="1"/>
</dbReference>
<name>A0A316YVX1_9BASI</name>
<proteinExistence type="predicted"/>
<dbReference type="RefSeq" id="XP_025380529.1">
    <property type="nucleotide sequence ID" value="XM_025519456.1"/>
</dbReference>
<feature type="compositionally biased region" description="Low complexity" evidence="2">
    <location>
        <begin position="583"/>
        <end position="608"/>
    </location>
</feature>
<dbReference type="AlphaFoldDB" id="A0A316YVX1"/>
<dbReference type="InterPro" id="IPR013783">
    <property type="entry name" value="Ig-like_fold"/>
</dbReference>
<evidence type="ECO:0000256" key="2">
    <source>
        <dbReference type="SAM" id="MobiDB-lite"/>
    </source>
</evidence>
<protein>
    <submittedName>
        <fullName evidence="6">DUF1929-domain-containing protein</fullName>
    </submittedName>
</protein>
<evidence type="ECO:0000256" key="3">
    <source>
        <dbReference type="SAM" id="SignalP"/>
    </source>
</evidence>
<dbReference type="InterPro" id="IPR015202">
    <property type="entry name" value="GO-like_E_set"/>
</dbReference>
<gene>
    <name evidence="6" type="ORF">FA10DRAFT_247538</name>
</gene>
<feature type="domain" description="Galactose oxidase-like Early set" evidence="5">
    <location>
        <begin position="455"/>
        <end position="552"/>
    </location>
</feature>
<feature type="region of interest" description="Disordered" evidence="2">
    <location>
        <begin position="557"/>
        <end position="633"/>
    </location>
</feature>
<organism evidence="6 7">
    <name type="scientific">Acaromyces ingoldii</name>
    <dbReference type="NCBI Taxonomy" id="215250"/>
    <lineage>
        <taxon>Eukaryota</taxon>
        <taxon>Fungi</taxon>
        <taxon>Dikarya</taxon>
        <taxon>Basidiomycota</taxon>
        <taxon>Ustilaginomycotina</taxon>
        <taxon>Exobasidiomycetes</taxon>
        <taxon>Exobasidiales</taxon>
        <taxon>Cryptobasidiaceae</taxon>
        <taxon>Acaromyces</taxon>
    </lineage>
</organism>
<accession>A0A316YVX1</accession>
<dbReference type="GeneID" id="37041372"/>
<evidence type="ECO:0000256" key="1">
    <source>
        <dbReference type="ARBA" id="ARBA00022729"/>
    </source>
</evidence>
<dbReference type="InParanoid" id="A0A316YVX1"/>
<evidence type="ECO:0000313" key="7">
    <source>
        <dbReference type="Proteomes" id="UP000245768"/>
    </source>
</evidence>
<dbReference type="InterPro" id="IPR009880">
    <property type="entry name" value="Glyoxal_oxidase_N"/>
</dbReference>
<dbReference type="InterPro" id="IPR037293">
    <property type="entry name" value="Gal_Oxidase_central_sf"/>
</dbReference>
<dbReference type="OrthoDB" id="2019572at2759"/>
<feature type="compositionally biased region" description="Basic residues" evidence="2">
    <location>
        <begin position="715"/>
        <end position="730"/>
    </location>
</feature>
<keyword evidence="7" id="KW-1185">Reference proteome</keyword>
<dbReference type="InterPro" id="IPR014756">
    <property type="entry name" value="Ig_E-set"/>
</dbReference>
<dbReference type="Gene3D" id="2.130.10.80">
    <property type="entry name" value="Galactose oxidase/kelch, beta-propeller"/>
    <property type="match status" value="1"/>
</dbReference>
<feature type="region of interest" description="Disordered" evidence="2">
    <location>
        <begin position="711"/>
        <end position="730"/>
    </location>
</feature>
<sequence>MFSTSFKSFVLVAVALAAQAVAQKAGTVDKVGNSGISAQMMFLQSNNQVIIMDKIENNPVKRPGSNGPAAAVAYNTNTNKLQAMDVDHNPFCAGGMTLGDGTWVVVGGNKAVGAGGVTAQKNSSPYYNYNGGRTVRLLSSCSGSGCSWDEKPNTMVKERWYATVEPMVDGHAMLISGMTNGGFVPSSGSQQTSYEFYPNVGGSYNLPLLQRTVPLSLYPLTFLMSSGEVWMQANKEAVLWNTDTLKEKRLPNTRVPRVYPASGAVMMLPLTPANNYQETILLCGGMSLGSAANWGNEGGPATMVTERPASTICEQSSPLVNANWEQVDDLPSGRSMGTFINLPDGTAWFGNGVTTGVAGYTTDPNSPGKPVGTSFADNPELRHYVYDPKKAKGSRFTHVGTASVGRLYHSTATLLEDGSVLIAGSNPSPDVNTKQKWKTTWDVERWYAPYHDKPRPSNAGLPNSFSYGGNAFTLTMDSATQASKAKVVLIRTGFSTHGFNMGQRMLELRSQANGNQLRVAQAPNNPALFAPGPALAFVVVDGVPSIGKHVMVGNGQIGKQPTAANSNLGGTTARFANTTTPQTSSTTKDTKSTTTTESAKASKSTTDSKSTKDSDAESDDADDDDEKKSGNVAEDIVNDVISARAATANASQSKADAIAKTLQGAPIEGESVTDLFKGFFEGGLQNTVNDVLQEFSDGKLTEHLFGKRSSETFKKHMKRSNRNKHRFGDN</sequence>